<reference evidence="2" key="1">
    <citation type="journal article" date="2013" name="Nature">
        <title>Draft genome of the wheat A-genome progenitor Triticum urartu.</title>
        <authorList>
            <person name="Ling H.Q."/>
            <person name="Zhao S."/>
            <person name="Liu D."/>
            <person name="Wang J."/>
            <person name="Sun H."/>
            <person name="Zhang C."/>
            <person name="Fan H."/>
            <person name="Li D."/>
            <person name="Dong L."/>
            <person name="Tao Y."/>
            <person name="Gao C."/>
            <person name="Wu H."/>
            <person name="Li Y."/>
            <person name="Cui Y."/>
            <person name="Guo X."/>
            <person name="Zheng S."/>
            <person name="Wang B."/>
            <person name="Yu K."/>
            <person name="Liang Q."/>
            <person name="Yang W."/>
            <person name="Lou X."/>
            <person name="Chen J."/>
            <person name="Feng M."/>
            <person name="Jian J."/>
            <person name="Zhang X."/>
            <person name="Luo G."/>
            <person name="Jiang Y."/>
            <person name="Liu J."/>
            <person name="Wang Z."/>
            <person name="Sha Y."/>
            <person name="Zhang B."/>
            <person name="Wu H."/>
            <person name="Tang D."/>
            <person name="Shen Q."/>
            <person name="Xue P."/>
            <person name="Zou S."/>
            <person name="Wang X."/>
            <person name="Liu X."/>
            <person name="Wang F."/>
            <person name="Yang Y."/>
            <person name="An X."/>
            <person name="Dong Z."/>
            <person name="Zhang K."/>
            <person name="Zhang X."/>
            <person name="Luo M.C."/>
            <person name="Dvorak J."/>
            <person name="Tong Y."/>
            <person name="Wang J."/>
            <person name="Yang H."/>
            <person name="Li Z."/>
            <person name="Wang D."/>
            <person name="Zhang A."/>
            <person name="Wang J."/>
        </authorList>
    </citation>
    <scope>NUCLEOTIDE SEQUENCE</scope>
    <source>
        <strain evidence="2">cv. G1812</strain>
    </source>
</reference>
<evidence type="ECO:0000313" key="1">
    <source>
        <dbReference type="EnsemblPlants" id="TuG1812G0700001720.01.T03.cds403717"/>
    </source>
</evidence>
<dbReference type="EnsemblPlants" id="TuG1812G0700001720.01.T03">
    <property type="protein sequence ID" value="TuG1812G0700001720.01.T03.cds403717"/>
    <property type="gene ID" value="TuG1812G0700001720.01"/>
</dbReference>
<evidence type="ECO:0000313" key="2">
    <source>
        <dbReference type="Proteomes" id="UP000015106"/>
    </source>
</evidence>
<accession>A0A8R7QWD8</accession>
<dbReference type="AlphaFoldDB" id="A0A8R7QWD8"/>
<protein>
    <submittedName>
        <fullName evidence="1">Uncharacterized protein</fullName>
    </submittedName>
</protein>
<organism evidence="1 2">
    <name type="scientific">Triticum urartu</name>
    <name type="common">Red wild einkorn</name>
    <name type="synonym">Crithodium urartu</name>
    <dbReference type="NCBI Taxonomy" id="4572"/>
    <lineage>
        <taxon>Eukaryota</taxon>
        <taxon>Viridiplantae</taxon>
        <taxon>Streptophyta</taxon>
        <taxon>Embryophyta</taxon>
        <taxon>Tracheophyta</taxon>
        <taxon>Spermatophyta</taxon>
        <taxon>Magnoliopsida</taxon>
        <taxon>Liliopsida</taxon>
        <taxon>Poales</taxon>
        <taxon>Poaceae</taxon>
        <taxon>BOP clade</taxon>
        <taxon>Pooideae</taxon>
        <taxon>Triticodae</taxon>
        <taxon>Triticeae</taxon>
        <taxon>Triticinae</taxon>
        <taxon>Triticum</taxon>
    </lineage>
</organism>
<dbReference type="Proteomes" id="UP000015106">
    <property type="component" value="Chromosome 7"/>
</dbReference>
<reference evidence="1" key="2">
    <citation type="submission" date="2018-03" db="EMBL/GenBank/DDBJ databases">
        <title>The Triticum urartu genome reveals the dynamic nature of wheat genome evolution.</title>
        <authorList>
            <person name="Ling H."/>
            <person name="Ma B."/>
            <person name="Shi X."/>
            <person name="Liu H."/>
            <person name="Dong L."/>
            <person name="Sun H."/>
            <person name="Cao Y."/>
            <person name="Gao Q."/>
            <person name="Zheng S."/>
            <person name="Li Y."/>
            <person name="Yu Y."/>
            <person name="Du H."/>
            <person name="Qi M."/>
            <person name="Li Y."/>
            <person name="Yu H."/>
            <person name="Cui Y."/>
            <person name="Wang N."/>
            <person name="Chen C."/>
            <person name="Wu H."/>
            <person name="Zhao Y."/>
            <person name="Zhang J."/>
            <person name="Li Y."/>
            <person name="Zhou W."/>
            <person name="Zhang B."/>
            <person name="Hu W."/>
            <person name="Eijk M."/>
            <person name="Tang J."/>
            <person name="Witsenboer H."/>
            <person name="Zhao S."/>
            <person name="Li Z."/>
            <person name="Zhang A."/>
            <person name="Wang D."/>
            <person name="Liang C."/>
        </authorList>
    </citation>
    <scope>NUCLEOTIDE SEQUENCE [LARGE SCALE GENOMIC DNA]</scope>
    <source>
        <strain evidence="1">cv. G1812</strain>
    </source>
</reference>
<dbReference type="Gramene" id="TuG1812G0700001720.01.T03">
    <property type="protein sequence ID" value="TuG1812G0700001720.01.T03.cds403717"/>
    <property type="gene ID" value="TuG1812G0700001720.01"/>
</dbReference>
<dbReference type="PROSITE" id="PS51257">
    <property type="entry name" value="PROKAR_LIPOPROTEIN"/>
    <property type="match status" value="1"/>
</dbReference>
<proteinExistence type="predicted"/>
<name>A0A8R7QWD8_TRIUA</name>
<keyword evidence="2" id="KW-1185">Reference proteome</keyword>
<sequence>MDRWNQKSSEPDSIQFFLLGAASSCVTKCSFPFKVIKYPPAFMLVLALL</sequence>
<reference evidence="1" key="3">
    <citation type="submission" date="2022-06" db="UniProtKB">
        <authorList>
            <consortium name="EnsemblPlants"/>
        </authorList>
    </citation>
    <scope>IDENTIFICATION</scope>
</reference>